<dbReference type="EMBL" id="AP019377">
    <property type="protein sequence ID" value="BBH93129.1"/>
    <property type="molecule type" value="Genomic_DNA"/>
</dbReference>
<feature type="compositionally biased region" description="Low complexity" evidence="1">
    <location>
        <begin position="12"/>
        <end position="33"/>
    </location>
</feature>
<sequence length="128" mass="14287">MQEQTKRAALIGEAGQPPQEQAPLAAAVPPAAEGPAQGAAAPCICGRLTSHRYGLRMPARLAQELRDYVFHEYQYLPEKWQLRIISDLCLHKVLEYAAIAFTACSLDCAERIHQRDYPQLDGEPWCIL</sequence>
<feature type="region of interest" description="Disordered" evidence="1">
    <location>
        <begin position="1"/>
        <end position="33"/>
    </location>
</feature>
<accession>A0A455T189</accession>
<dbReference type="AlphaFoldDB" id="A0A455T189"/>
<protein>
    <submittedName>
        <fullName evidence="2">Uncharacterized protein</fullName>
    </submittedName>
</protein>
<proteinExistence type="predicted"/>
<gene>
    <name evidence="2" type="ORF">KTA_13280</name>
</gene>
<reference evidence="2" key="1">
    <citation type="submission" date="2018-12" db="EMBL/GenBank/DDBJ databases">
        <title>Novel natural products biosynthetic potential of the class Ktedonobacteria.</title>
        <authorList>
            <person name="Zheng Y."/>
            <person name="Saitou A."/>
            <person name="Wang C.M."/>
            <person name="Toyoda A."/>
            <person name="Minakuchi Y."/>
            <person name="Sekiguchi Y."/>
            <person name="Ueda K."/>
            <person name="Takano H."/>
            <person name="Sakai Y."/>
            <person name="Yokota A."/>
            <person name="Yabe S."/>
        </authorList>
    </citation>
    <scope>NUCLEOTIDE SEQUENCE</scope>
    <source>
        <strain evidence="2">A3-2</strain>
    </source>
</reference>
<name>A0A455T189_9CHLR</name>
<evidence type="ECO:0000256" key="1">
    <source>
        <dbReference type="SAM" id="MobiDB-lite"/>
    </source>
</evidence>
<organism evidence="2">
    <name type="scientific">Thermogemmatispora argillosa</name>
    <dbReference type="NCBI Taxonomy" id="2045280"/>
    <lineage>
        <taxon>Bacteria</taxon>
        <taxon>Bacillati</taxon>
        <taxon>Chloroflexota</taxon>
        <taxon>Ktedonobacteria</taxon>
        <taxon>Thermogemmatisporales</taxon>
        <taxon>Thermogemmatisporaceae</taxon>
        <taxon>Thermogemmatispora</taxon>
    </lineage>
</organism>
<evidence type="ECO:0000313" key="2">
    <source>
        <dbReference type="EMBL" id="BBH93129.1"/>
    </source>
</evidence>